<dbReference type="GO" id="GO:0016020">
    <property type="term" value="C:membrane"/>
    <property type="evidence" value="ECO:0007669"/>
    <property type="project" value="UniProtKB-SubCell"/>
</dbReference>
<keyword evidence="3 5" id="KW-1133">Transmembrane helix</keyword>
<evidence type="ECO:0000256" key="3">
    <source>
        <dbReference type="ARBA" id="ARBA00022989"/>
    </source>
</evidence>
<keyword evidence="8" id="KW-1185">Reference proteome</keyword>
<evidence type="ECO:0000256" key="4">
    <source>
        <dbReference type="ARBA" id="ARBA00023136"/>
    </source>
</evidence>
<accession>A0A1N6BA08</accession>
<feature type="transmembrane region" description="Helical" evidence="5">
    <location>
        <begin position="512"/>
        <end position="530"/>
    </location>
</feature>
<evidence type="ECO:0000313" key="8">
    <source>
        <dbReference type="Proteomes" id="UP000185124"/>
    </source>
</evidence>
<dbReference type="STRING" id="709881.SAMN04489832_7015"/>
<feature type="transmembrane region" description="Helical" evidence="5">
    <location>
        <begin position="47"/>
        <end position="64"/>
    </location>
</feature>
<feature type="transmembrane region" description="Helical" evidence="5">
    <location>
        <begin position="394"/>
        <end position="418"/>
    </location>
</feature>
<organism evidence="7 8">
    <name type="scientific">Micromonospora cremea</name>
    <dbReference type="NCBI Taxonomy" id="709881"/>
    <lineage>
        <taxon>Bacteria</taxon>
        <taxon>Bacillati</taxon>
        <taxon>Actinomycetota</taxon>
        <taxon>Actinomycetes</taxon>
        <taxon>Micromonosporales</taxon>
        <taxon>Micromonosporaceae</taxon>
        <taxon>Micromonospora</taxon>
    </lineage>
</organism>
<evidence type="ECO:0000259" key="6">
    <source>
        <dbReference type="Pfam" id="PF13515"/>
    </source>
</evidence>
<feature type="transmembrane region" description="Helical" evidence="5">
    <location>
        <begin position="460"/>
        <end position="477"/>
    </location>
</feature>
<evidence type="ECO:0000256" key="5">
    <source>
        <dbReference type="SAM" id="Phobius"/>
    </source>
</evidence>
<reference evidence="8" key="1">
    <citation type="submission" date="2016-12" db="EMBL/GenBank/DDBJ databases">
        <authorList>
            <person name="Varghese N."/>
            <person name="Submissions S."/>
        </authorList>
    </citation>
    <scope>NUCLEOTIDE SEQUENCE [LARGE SCALE GENOMIC DNA]</scope>
    <source>
        <strain evidence="8">DSM 45599</strain>
    </source>
</reference>
<keyword evidence="4 5" id="KW-0472">Membrane</keyword>
<comment type="subcellular location">
    <subcellularLocation>
        <location evidence="1">Membrane</location>
        <topology evidence="1">Multi-pass membrane protein</topology>
    </subcellularLocation>
</comment>
<dbReference type="EMBL" id="FSQT01000002">
    <property type="protein sequence ID" value="SIN43173.1"/>
    <property type="molecule type" value="Genomic_DNA"/>
</dbReference>
<dbReference type="Proteomes" id="UP000185124">
    <property type="component" value="Unassembled WGS sequence"/>
</dbReference>
<feature type="transmembrane region" description="Helical" evidence="5">
    <location>
        <begin position="438"/>
        <end position="455"/>
    </location>
</feature>
<evidence type="ECO:0000256" key="1">
    <source>
        <dbReference type="ARBA" id="ARBA00004141"/>
    </source>
</evidence>
<evidence type="ECO:0000256" key="2">
    <source>
        <dbReference type="ARBA" id="ARBA00022692"/>
    </source>
</evidence>
<dbReference type="RefSeq" id="WP_074318514.1">
    <property type="nucleotide sequence ID" value="NZ_FSQT01000002.1"/>
</dbReference>
<dbReference type="Pfam" id="PF13515">
    <property type="entry name" value="FUSC_2"/>
    <property type="match status" value="1"/>
</dbReference>
<feature type="transmembrane region" description="Helical" evidence="5">
    <location>
        <begin position="483"/>
        <end position="500"/>
    </location>
</feature>
<protein>
    <submittedName>
        <fullName evidence="7">Uncharacterized membrane protein YccC</fullName>
    </submittedName>
</protein>
<dbReference type="InterPro" id="IPR049453">
    <property type="entry name" value="Memb_transporter_dom"/>
</dbReference>
<feature type="transmembrane region" description="Helical" evidence="5">
    <location>
        <begin position="71"/>
        <end position="90"/>
    </location>
</feature>
<evidence type="ECO:0000313" key="7">
    <source>
        <dbReference type="EMBL" id="SIN43173.1"/>
    </source>
</evidence>
<dbReference type="OrthoDB" id="4638444at2"/>
<gene>
    <name evidence="7" type="ORF">SAMN04489832_7015</name>
</gene>
<feature type="transmembrane region" description="Helical" evidence="5">
    <location>
        <begin position="147"/>
        <end position="166"/>
    </location>
</feature>
<keyword evidence="2 5" id="KW-0812">Transmembrane</keyword>
<feature type="transmembrane region" description="Helical" evidence="5">
    <location>
        <begin position="96"/>
        <end position="114"/>
    </location>
</feature>
<feature type="domain" description="Integral membrane bound transporter" evidence="6">
    <location>
        <begin position="403"/>
        <end position="524"/>
    </location>
</feature>
<dbReference type="AlphaFoldDB" id="A0A1N6BA08"/>
<name>A0A1N6BA08_9ACTN</name>
<proteinExistence type="predicted"/>
<sequence>MLGTSLLGRLRRRDPGDVVLRRAARLTLVASAVFYACRYGADSPMLATYGLFGVVAAGSFAQLPGPAPQRARILVTSLPAVWALIAAGSLLAWSTWAAAGGMLIIGFVVAFAGVGNPRLVGLASAFQLFYILASFPPYQPDTLPERLGGVTLAVVLLAVAEVVLWPDPVPVTYRQRLAEAADGVAAFLDATANALTHPNGGPDTRRERAYEAVAELALARNPPAWAPTAAGARDRALRICAAALRDVLAEADRLAADAPPEPIPDLAAARLLRSCADTTRAAGRSLSAGAPPVDLGEVDAAIGRAEAVYPVGEGGRDAPDVPRLCRDATALALADQVRVLAVGTRVANGSRLDDEDAYSGLFEYARHGPWTLYWRQFHSHLAPRSAHLHSSLRLAVALAVARVAAGVLQLIHGFWVLLATLTVLRTSAAETRTALRPAVLGTIAGAVVSGGLMLVIQEPIVYAIALPFTLMLAFGVGRLLGPVWQQALFTVLLTFVFAQLAPEGWRLAEARLVDVVLGAVIGVLAGVAMWPRGASRDLRRTAARYLGASADAVEQTVEAVLGGPPPDHALDRVRQRTILVDSSYCQYHSERHDAPSRRVDWDDVLGAGHHAVLGAESLLRRNPPGCLAGWPAAAALLRDSAGELRSAYGDLADEVAHGRPSGPVPVPADCVDELDRIRPVLGEVGSQSSVRHLVEVDRWLASLADSLARIRPPADGEPVSRDRT</sequence>